<evidence type="ECO:0000313" key="2">
    <source>
        <dbReference type="EMBL" id="QRG08239.1"/>
    </source>
</evidence>
<dbReference type="EMBL" id="CP063362">
    <property type="protein sequence ID" value="QRG08239.1"/>
    <property type="molecule type" value="Genomic_DNA"/>
</dbReference>
<sequence length="84" mass="9162">MRKMIMLAATLGFVGLGTGAALAVPAPQVPADVAAVEKVAQGCGWGFHRGPWGGCRPNYYRYGGWGPRYCWWRPGPWGPIRVCR</sequence>
<dbReference type="InterPro" id="IPR058110">
    <property type="entry name" value="GCG_CRPN_dom"/>
</dbReference>
<keyword evidence="3" id="KW-1185">Reference proteome</keyword>
<proteinExistence type="predicted"/>
<keyword evidence="1" id="KW-0732">Signal</keyword>
<evidence type="ECO:0000256" key="1">
    <source>
        <dbReference type="SAM" id="SignalP"/>
    </source>
</evidence>
<gene>
    <name evidence="2" type="ORF">EZH22_07990</name>
</gene>
<dbReference type="AlphaFoldDB" id="A0A974PRV8"/>
<dbReference type="RefSeq" id="WP_203195151.1">
    <property type="nucleotide sequence ID" value="NZ_CP063362.1"/>
</dbReference>
<feature type="chain" id="PRO_5037240638" evidence="1">
    <location>
        <begin position="24"/>
        <end position="84"/>
    </location>
</feature>
<dbReference type="KEGG" id="xdi:EZH22_07990"/>
<accession>A0A974PRV8</accession>
<organism evidence="2 3">
    <name type="scientific">Xanthobacter dioxanivorans</name>
    <dbReference type="NCBI Taxonomy" id="2528964"/>
    <lineage>
        <taxon>Bacteria</taxon>
        <taxon>Pseudomonadati</taxon>
        <taxon>Pseudomonadota</taxon>
        <taxon>Alphaproteobacteria</taxon>
        <taxon>Hyphomicrobiales</taxon>
        <taxon>Xanthobacteraceae</taxon>
        <taxon>Xanthobacter</taxon>
    </lineage>
</organism>
<dbReference type="Proteomes" id="UP000596427">
    <property type="component" value="Chromosome"/>
</dbReference>
<feature type="signal peptide" evidence="1">
    <location>
        <begin position="1"/>
        <end position="23"/>
    </location>
</feature>
<protein>
    <submittedName>
        <fullName evidence="2">Uncharacterized protein</fullName>
    </submittedName>
</protein>
<name>A0A974PRV8_9HYPH</name>
<evidence type="ECO:0000313" key="3">
    <source>
        <dbReference type="Proteomes" id="UP000596427"/>
    </source>
</evidence>
<reference evidence="2 3" key="1">
    <citation type="submission" date="2020-10" db="EMBL/GenBank/DDBJ databases">
        <title>Degradation of 1,4-Dioxane by Xanthobacter sp. YN2, via a Novel Group-2 Soluble Di-Iron Monooxygenase.</title>
        <authorList>
            <person name="Ma F."/>
            <person name="Wang Y."/>
            <person name="Yang J."/>
            <person name="Guo H."/>
            <person name="Su D."/>
            <person name="Yu L."/>
        </authorList>
    </citation>
    <scope>NUCLEOTIDE SEQUENCE [LARGE SCALE GENOMIC DNA]</scope>
    <source>
        <strain evidence="2 3">YN2</strain>
    </source>
</reference>
<dbReference type="NCBIfam" id="NF047412">
    <property type="entry name" value="sig_GCG_CRPN_rpt"/>
    <property type="match status" value="1"/>
</dbReference>